<dbReference type="SUPFAM" id="SSF47336">
    <property type="entry name" value="ACP-like"/>
    <property type="match status" value="1"/>
</dbReference>
<keyword evidence="2" id="KW-0597">Phosphoprotein</keyword>
<dbReference type="EMBL" id="JBANMG010000005">
    <property type="protein sequence ID" value="KAK6953662.1"/>
    <property type="molecule type" value="Genomic_DNA"/>
</dbReference>
<dbReference type="Gene3D" id="1.10.1200.10">
    <property type="entry name" value="ACP-like"/>
    <property type="match status" value="1"/>
</dbReference>
<dbReference type="PANTHER" id="PTHR43439">
    <property type="entry name" value="PHENYLACETATE-COENZYME A LIGASE"/>
    <property type="match status" value="1"/>
</dbReference>
<dbReference type="SMART" id="SM00823">
    <property type="entry name" value="PKS_PP"/>
    <property type="match status" value="1"/>
</dbReference>
<evidence type="ECO:0000256" key="2">
    <source>
        <dbReference type="ARBA" id="ARBA00022553"/>
    </source>
</evidence>
<proteinExistence type="predicted"/>
<dbReference type="InterPro" id="IPR036736">
    <property type="entry name" value="ACP-like_sf"/>
</dbReference>
<dbReference type="Pfam" id="PF00550">
    <property type="entry name" value="PP-binding"/>
    <property type="match status" value="1"/>
</dbReference>
<dbReference type="PANTHER" id="PTHR43439:SF2">
    <property type="entry name" value="ENZYME, PUTATIVE (JCVI)-RELATED"/>
    <property type="match status" value="1"/>
</dbReference>
<feature type="domain" description="Polyketide synthase-like phosphopantetheine-binding" evidence="3">
    <location>
        <begin position="547"/>
        <end position="617"/>
    </location>
</feature>
<evidence type="ECO:0000313" key="5">
    <source>
        <dbReference type="Proteomes" id="UP001369815"/>
    </source>
</evidence>
<dbReference type="InterPro" id="IPR013120">
    <property type="entry name" value="FAR_NAD-bd"/>
</dbReference>
<dbReference type="Gene3D" id="3.40.50.720">
    <property type="entry name" value="NAD(P)-binding Rossmann-like Domain"/>
    <property type="match status" value="1"/>
</dbReference>
<gene>
    <name evidence="4" type="ORF">Daesc_005967</name>
</gene>
<dbReference type="Pfam" id="PF23562">
    <property type="entry name" value="AMP-binding_C_3"/>
    <property type="match status" value="1"/>
</dbReference>
<dbReference type="InterPro" id="IPR051414">
    <property type="entry name" value="Adenylate-forming_Reductase"/>
</dbReference>
<dbReference type="Pfam" id="PF07993">
    <property type="entry name" value="NAD_binding_4"/>
    <property type="match status" value="1"/>
</dbReference>
<organism evidence="4 5">
    <name type="scientific">Daldinia eschscholtzii</name>
    <dbReference type="NCBI Taxonomy" id="292717"/>
    <lineage>
        <taxon>Eukaryota</taxon>
        <taxon>Fungi</taxon>
        <taxon>Dikarya</taxon>
        <taxon>Ascomycota</taxon>
        <taxon>Pezizomycotina</taxon>
        <taxon>Sordariomycetes</taxon>
        <taxon>Xylariomycetidae</taxon>
        <taxon>Xylariales</taxon>
        <taxon>Hypoxylaceae</taxon>
        <taxon>Daldinia</taxon>
    </lineage>
</organism>
<keyword evidence="5" id="KW-1185">Reference proteome</keyword>
<dbReference type="GO" id="GO:0031177">
    <property type="term" value="F:phosphopantetheine binding"/>
    <property type="evidence" value="ECO:0007669"/>
    <property type="project" value="InterPro"/>
</dbReference>
<evidence type="ECO:0000313" key="4">
    <source>
        <dbReference type="EMBL" id="KAK6953662.1"/>
    </source>
</evidence>
<reference evidence="4 5" key="1">
    <citation type="journal article" date="2024" name="Front Chem Biol">
        <title>Unveiling the potential of Daldinia eschscholtzii MFLUCC 19-0629 through bioactivity and bioinformatics studies for enhanced sustainable agriculture production.</title>
        <authorList>
            <person name="Brooks S."/>
            <person name="Weaver J.A."/>
            <person name="Klomchit A."/>
            <person name="Alharthi S.A."/>
            <person name="Onlamun T."/>
            <person name="Nurani R."/>
            <person name="Vong T.K."/>
            <person name="Alberti F."/>
            <person name="Greco C."/>
        </authorList>
    </citation>
    <scope>NUCLEOTIDE SEQUENCE [LARGE SCALE GENOMIC DNA]</scope>
    <source>
        <strain evidence="4">MFLUCC 19-0629</strain>
    </source>
</reference>
<dbReference type="Proteomes" id="UP001369815">
    <property type="component" value="Unassembled WGS sequence"/>
</dbReference>
<name>A0AAX6MNA7_9PEZI</name>
<dbReference type="SUPFAM" id="SSF51735">
    <property type="entry name" value="NAD(P)-binding Rossmann-fold domains"/>
    <property type="match status" value="1"/>
</dbReference>
<protein>
    <recommendedName>
        <fullName evidence="3">Polyketide synthase-like phosphopantetheine-binding domain-containing protein</fullName>
    </recommendedName>
</protein>
<evidence type="ECO:0000256" key="1">
    <source>
        <dbReference type="ARBA" id="ARBA00022450"/>
    </source>
</evidence>
<keyword evidence="1" id="KW-0596">Phosphopantetheine</keyword>
<dbReference type="InterPro" id="IPR042099">
    <property type="entry name" value="ANL_N_sf"/>
</dbReference>
<comment type="caution">
    <text evidence="4">The sequence shown here is derived from an EMBL/GenBank/DDBJ whole genome shotgun (WGS) entry which is preliminary data.</text>
</comment>
<dbReference type="AlphaFoldDB" id="A0AAX6MNA7"/>
<accession>A0AAX6MNA7</accession>
<dbReference type="InterPro" id="IPR036291">
    <property type="entry name" value="NAD(P)-bd_dom_sf"/>
</dbReference>
<dbReference type="SUPFAM" id="SSF56801">
    <property type="entry name" value="Acetyl-CoA synthetase-like"/>
    <property type="match status" value="1"/>
</dbReference>
<dbReference type="Gene3D" id="3.40.50.12780">
    <property type="entry name" value="N-terminal domain of ligase-like"/>
    <property type="match status" value="2"/>
</dbReference>
<dbReference type="InterPro" id="IPR020806">
    <property type="entry name" value="PKS_PP-bd"/>
</dbReference>
<evidence type="ECO:0000259" key="3">
    <source>
        <dbReference type="SMART" id="SM00823"/>
    </source>
</evidence>
<sequence>MANEHERVASCQENLLPHVVDRLAQERPDAVYAEWVTDSQVVSITYAQLGNIINGLAWWIVEQLGGTGRYDLHPDVLTYVGPNDVRYSALVLAAIKTGYVLFVTSPRNSPAAHRALFDHLKCQTFITSNPAPPPARVVLDAVKPLRHLTAPSVEELLAKEYPPYILNRTLQDLRSSPFVVIGLASVDNSLINGKRVIVTLPPFHGALLAHLVLGAIPYGTVITAPVAAAIPTAQGVVDALKQTPADVAILVPSVVAELAQNPELLDYCSTHLKSILYIGGDLPQDIGDRVAAKIYLRCQWGATETGIVPQLLPQELQPSESINRGLWRYIQFHSCVGAFFDEVTDGIFELVVRRDKALSSTQPCFTVRGLEQLNKYRTKDLFEPHSTIPEVWCWRARADDIIVFLNGEKTNPISTEHHIMASNPELSGALVIGSQRLQAALLIEPVSESLLTTEEQAALIERVWPSVGQTNRNSPAHARIEKSFILVVPADRRLIRAGKGTFMRAPSISQYTREIEKLYSNADVIPDDNDDGDDQTPIHTMGLDGITRVVQQHVRVITGWSSLDDPGSFFDRGMDSLQGLQLARALRRSFHHHDFALSTVYQNPTVPKLAAVIYAGYQNQEDERTVMEALLSTYRELIHKITVPKDPGERKDKASRLVNVLITGSTGTVGTHLLRALLHRDGIGRIFCLNRGEDGGQATQHKSFAVAGYETTRLENDRRVTFIKADLQQPSLGLDTSTYDLLHTQVELVIHAAWPVNFNLSLSAFRPQLTGLLNILALAASASARFTFISSIAAIEGYTKGPAPEDILNSIDTPAAFGYGRAKFMAELLVDAAAQHFGHTVSTTIIRVGQVAGPVRLQGLWNPKEWLPSVILSSLYLGEVPDSLGPRFDNIDFIPVDLLADVLIDLATTTKDVQQSNSTTVFNLRNPRLTPWHAILPAITGAAKEHSIPLEAVPPATWLKSLRASNGTDKELSVANPAILLLDFLQSLWAKNIGGAGGALGPSPPMVVERALAASPSLRKLEPVGLEWMRKWAEEWIACCAETVTVSRW</sequence>
<dbReference type="InterPro" id="IPR009081">
    <property type="entry name" value="PP-bd_ACP"/>
</dbReference>